<dbReference type="Proteomes" id="UP001595833">
    <property type="component" value="Unassembled WGS sequence"/>
</dbReference>
<dbReference type="RefSeq" id="WP_344041238.1">
    <property type="nucleotide sequence ID" value="NZ_BAAAKE010000028.1"/>
</dbReference>
<dbReference type="EMBL" id="JBHSJB010000005">
    <property type="protein sequence ID" value="MFC5053231.1"/>
    <property type="molecule type" value="Genomic_DNA"/>
</dbReference>
<feature type="compositionally biased region" description="Basic residues" evidence="1">
    <location>
        <begin position="97"/>
        <end position="108"/>
    </location>
</feature>
<accession>A0ABV9XXS6</accession>
<proteinExistence type="predicted"/>
<evidence type="ECO:0000256" key="1">
    <source>
        <dbReference type="SAM" id="MobiDB-lite"/>
    </source>
</evidence>
<feature type="compositionally biased region" description="Low complexity" evidence="1">
    <location>
        <begin position="109"/>
        <end position="121"/>
    </location>
</feature>
<name>A0ABV9XXS6_9PSEU</name>
<evidence type="ECO:0000313" key="2">
    <source>
        <dbReference type="EMBL" id="MFC5053231.1"/>
    </source>
</evidence>
<keyword evidence="3" id="KW-1185">Reference proteome</keyword>
<gene>
    <name evidence="2" type="ORF">ACFPFM_05595</name>
</gene>
<comment type="caution">
    <text evidence="2">The sequence shown here is derived from an EMBL/GenBank/DDBJ whole genome shotgun (WGS) entry which is preliminary data.</text>
</comment>
<sequence>MSTTKTYPDGLTPVTLALLDAQVSVEIALGEPTSGLLDGSARERRNRRIVARALAGITPKYGSVGVAQAAAELEDAERSAGSVAIATALPMPVFGKGKGKGRKARRNAARNAALRAAKQAASTSGRVA</sequence>
<organism evidence="2 3">
    <name type="scientific">Saccharothrix xinjiangensis</name>
    <dbReference type="NCBI Taxonomy" id="204798"/>
    <lineage>
        <taxon>Bacteria</taxon>
        <taxon>Bacillati</taxon>
        <taxon>Actinomycetota</taxon>
        <taxon>Actinomycetes</taxon>
        <taxon>Pseudonocardiales</taxon>
        <taxon>Pseudonocardiaceae</taxon>
        <taxon>Saccharothrix</taxon>
    </lineage>
</organism>
<feature type="region of interest" description="Disordered" evidence="1">
    <location>
        <begin position="96"/>
        <end position="128"/>
    </location>
</feature>
<protein>
    <submittedName>
        <fullName evidence="2">Uncharacterized protein</fullName>
    </submittedName>
</protein>
<reference evidence="3" key="1">
    <citation type="journal article" date="2019" name="Int. J. Syst. Evol. Microbiol.">
        <title>The Global Catalogue of Microorganisms (GCM) 10K type strain sequencing project: providing services to taxonomists for standard genome sequencing and annotation.</title>
        <authorList>
            <consortium name="The Broad Institute Genomics Platform"/>
            <consortium name="The Broad Institute Genome Sequencing Center for Infectious Disease"/>
            <person name="Wu L."/>
            <person name="Ma J."/>
        </authorList>
    </citation>
    <scope>NUCLEOTIDE SEQUENCE [LARGE SCALE GENOMIC DNA]</scope>
    <source>
        <strain evidence="3">KCTC 12848</strain>
    </source>
</reference>
<evidence type="ECO:0000313" key="3">
    <source>
        <dbReference type="Proteomes" id="UP001595833"/>
    </source>
</evidence>